<dbReference type="InterPro" id="IPR000182">
    <property type="entry name" value="GNAT_dom"/>
</dbReference>
<organism evidence="3 4">
    <name type="scientific">Actinomyces slackii</name>
    <dbReference type="NCBI Taxonomy" id="52774"/>
    <lineage>
        <taxon>Bacteria</taxon>
        <taxon>Bacillati</taxon>
        <taxon>Actinomycetota</taxon>
        <taxon>Actinomycetes</taxon>
        <taxon>Actinomycetales</taxon>
        <taxon>Actinomycetaceae</taxon>
        <taxon>Actinomyces</taxon>
    </lineage>
</organism>
<evidence type="ECO:0000256" key="1">
    <source>
        <dbReference type="ARBA" id="ARBA00023251"/>
    </source>
</evidence>
<protein>
    <recommendedName>
        <fullName evidence="2">N-acetyltransferase domain-containing protein</fullName>
    </recommendedName>
</protein>
<dbReference type="STRING" id="1278298.GCA_000428685_00613"/>
<feature type="domain" description="N-acetyltransferase" evidence="2">
    <location>
        <begin position="5"/>
        <end position="180"/>
    </location>
</feature>
<proteinExistence type="predicted"/>
<dbReference type="PANTHER" id="PTHR31438">
    <property type="entry name" value="LYSINE N-ACYLTRANSFERASE C17G9.06C-RELATED"/>
    <property type="match status" value="1"/>
</dbReference>
<dbReference type="Proteomes" id="UP000276899">
    <property type="component" value="Chromosome"/>
</dbReference>
<dbReference type="PANTHER" id="PTHR31438:SF1">
    <property type="entry name" value="LYSINE N-ACYLTRANSFERASE C17G9.06C-RELATED"/>
    <property type="match status" value="1"/>
</dbReference>
<dbReference type="SUPFAM" id="SSF55729">
    <property type="entry name" value="Acyl-CoA N-acyltransferases (Nat)"/>
    <property type="match status" value="1"/>
</dbReference>
<dbReference type="PROSITE" id="PS51186">
    <property type="entry name" value="GNAT"/>
    <property type="match status" value="1"/>
</dbReference>
<sequence>MHAEVNLRSATLADMPLVERWFRAEHVRPFWSQDLDADLADVGSELASGGPTSYFIALLDGTPVGFVFYYRLRDYPEYAKELTEAGVGVHDGDWSLDYLIGEPHALGRGVADAMLRLAIGDLWRAQTASTRLVVAVNVANRSSWRLLERVGFAIGPDPVEMEPDNDELPRQHLIATRFRPHVLT</sequence>
<accession>A0A448KDF3</accession>
<evidence type="ECO:0000259" key="2">
    <source>
        <dbReference type="PROSITE" id="PS51186"/>
    </source>
</evidence>
<keyword evidence="4" id="KW-1185">Reference proteome</keyword>
<dbReference type="GO" id="GO:0046677">
    <property type="term" value="P:response to antibiotic"/>
    <property type="evidence" value="ECO:0007669"/>
    <property type="project" value="UniProtKB-KW"/>
</dbReference>
<reference evidence="3 4" key="1">
    <citation type="submission" date="2018-12" db="EMBL/GenBank/DDBJ databases">
        <authorList>
            <consortium name="Pathogen Informatics"/>
        </authorList>
    </citation>
    <scope>NUCLEOTIDE SEQUENCE [LARGE SCALE GENOMIC DNA]</scope>
    <source>
        <strain evidence="3 4">NCTC11923</strain>
    </source>
</reference>
<dbReference type="GO" id="GO:0016410">
    <property type="term" value="F:N-acyltransferase activity"/>
    <property type="evidence" value="ECO:0007669"/>
    <property type="project" value="TreeGrafter"/>
</dbReference>
<evidence type="ECO:0000313" key="3">
    <source>
        <dbReference type="EMBL" id="VEG74951.1"/>
    </source>
</evidence>
<gene>
    <name evidence="3" type="ORF">NCTC11923_01603</name>
</gene>
<dbReference type="Gene3D" id="3.40.630.30">
    <property type="match status" value="1"/>
</dbReference>
<dbReference type="AlphaFoldDB" id="A0A448KDF3"/>
<evidence type="ECO:0000313" key="4">
    <source>
        <dbReference type="Proteomes" id="UP000276899"/>
    </source>
</evidence>
<keyword evidence="1" id="KW-0046">Antibiotic resistance</keyword>
<dbReference type="Pfam" id="PF13523">
    <property type="entry name" value="Acetyltransf_8"/>
    <property type="match status" value="1"/>
</dbReference>
<dbReference type="EMBL" id="LR134363">
    <property type="protein sequence ID" value="VEG74951.1"/>
    <property type="molecule type" value="Genomic_DNA"/>
</dbReference>
<dbReference type="RefSeq" id="WP_051281355.1">
    <property type="nucleotide sequence ID" value="NZ_CBCRWE010000018.1"/>
</dbReference>
<name>A0A448KDF3_9ACTO</name>
<dbReference type="KEGG" id="asla:NCTC11923_01603"/>
<dbReference type="InterPro" id="IPR016181">
    <property type="entry name" value="Acyl_CoA_acyltransferase"/>
</dbReference>